<keyword evidence="6 7" id="KW-0408">Iron</keyword>
<dbReference type="PANTHER" id="PTHR30600:SF10">
    <property type="entry name" value="BLL6722 PROTEIN"/>
    <property type="match status" value="1"/>
</dbReference>
<dbReference type="SUPFAM" id="SSF46626">
    <property type="entry name" value="Cytochrome c"/>
    <property type="match status" value="2"/>
</dbReference>
<evidence type="ECO:0000313" key="11">
    <source>
        <dbReference type="Proteomes" id="UP000323632"/>
    </source>
</evidence>
<evidence type="ECO:0000256" key="4">
    <source>
        <dbReference type="ARBA" id="ARBA00022729"/>
    </source>
</evidence>
<evidence type="ECO:0000256" key="2">
    <source>
        <dbReference type="ARBA" id="ARBA00022617"/>
    </source>
</evidence>
<evidence type="ECO:0000256" key="5">
    <source>
        <dbReference type="ARBA" id="ARBA00023002"/>
    </source>
</evidence>
<feature type="compositionally biased region" description="Low complexity" evidence="8">
    <location>
        <begin position="623"/>
        <end position="634"/>
    </location>
</feature>
<accession>A0A5M6CHP6</accession>
<dbReference type="PANTHER" id="PTHR30600">
    <property type="entry name" value="CYTOCHROME C PEROXIDASE-RELATED"/>
    <property type="match status" value="1"/>
</dbReference>
<dbReference type="AlphaFoldDB" id="A0A5M6CHP6"/>
<sequence>MKRKITIISIIFSLAFALLSFNSINDKTPYEAEYFNKLNDLKTEQSDLLQLIQQSELTPDGIAHIKGRIQLCRNKMKGIDFWLRYLEPVSYKSINGPLPVEWETEVFEKFEKPYRRDGAGLTLASLYLDESDINKDTLLHLIQTSLNVMDVYKADTVVSHLKTPDHFFLCNRLYLLNLAAIYTTGFECPDPAQVVPELRLMMHEVKNIYSIYNLSFPDKALPDEYLALYEKALTFVDAQNNDMNKFNHYDFIREFVNPLFTLNQQYIQQYHVFSKSMVDYSLNKNVTSIFSKSLYNGQNAKGIFLRVKDSATLAEIDRVGHLLFFDPILSGNNRRSCASCHKPEQYFADTLGSSNLQFNNTEALPRNTPSLVNAGYNHLLMLDGKHTSLQNQVHDVITNKVEMGSDENEVLQKVLSCKEYKKVFTALLKLTPQEKEITIEHIASAITYYYSKFSQTQSPFDNAMNNKSSLSASETEGFNLFMSKAQCGTCHFVPMFNGVKPPYVGSEFEVLGVPADTNFKKLSPDNGRYVVFQADETKNAFRTGTIRNAAMTAPYMHNGVFKNLNQVIDFYNNGGGAGKGLNVPNQTLSSDSLKLTVMEKTKLIAFIKTLNEPLRPELPPKSLPKSSNPLLNNRKVGGIY</sequence>
<evidence type="ECO:0000259" key="9">
    <source>
        <dbReference type="PROSITE" id="PS51007"/>
    </source>
</evidence>
<dbReference type="InterPro" id="IPR009056">
    <property type="entry name" value="Cyt_c-like_dom"/>
</dbReference>
<feature type="domain" description="Cytochrome c" evidence="9">
    <location>
        <begin position="472"/>
        <end position="611"/>
    </location>
</feature>
<keyword evidence="2 7" id="KW-0349">Heme</keyword>
<proteinExistence type="predicted"/>
<dbReference type="GO" id="GO:0046872">
    <property type="term" value="F:metal ion binding"/>
    <property type="evidence" value="ECO:0007669"/>
    <property type="project" value="UniProtKB-KW"/>
</dbReference>
<dbReference type="PROSITE" id="PS51007">
    <property type="entry name" value="CYTC"/>
    <property type="match status" value="1"/>
</dbReference>
<keyword evidence="5" id="KW-0560">Oxidoreductase</keyword>
<keyword evidence="11" id="KW-1185">Reference proteome</keyword>
<organism evidence="10 11">
    <name type="scientific">Taibaiella lutea</name>
    <dbReference type="NCBI Taxonomy" id="2608001"/>
    <lineage>
        <taxon>Bacteria</taxon>
        <taxon>Pseudomonadati</taxon>
        <taxon>Bacteroidota</taxon>
        <taxon>Chitinophagia</taxon>
        <taxon>Chitinophagales</taxon>
        <taxon>Chitinophagaceae</taxon>
        <taxon>Taibaiella</taxon>
    </lineage>
</organism>
<comment type="subcellular location">
    <subcellularLocation>
        <location evidence="1">Cell envelope</location>
    </subcellularLocation>
</comment>
<evidence type="ECO:0000313" key="10">
    <source>
        <dbReference type="EMBL" id="KAA5534721.1"/>
    </source>
</evidence>
<dbReference type="InterPro" id="IPR004852">
    <property type="entry name" value="Di-haem_cyt_c_peroxidsae"/>
</dbReference>
<evidence type="ECO:0000256" key="1">
    <source>
        <dbReference type="ARBA" id="ARBA00004196"/>
    </source>
</evidence>
<dbReference type="GO" id="GO:0009055">
    <property type="term" value="F:electron transfer activity"/>
    <property type="evidence" value="ECO:0007669"/>
    <property type="project" value="InterPro"/>
</dbReference>
<dbReference type="Gene3D" id="1.10.760.10">
    <property type="entry name" value="Cytochrome c-like domain"/>
    <property type="match status" value="2"/>
</dbReference>
<dbReference type="GO" id="GO:0020037">
    <property type="term" value="F:heme binding"/>
    <property type="evidence" value="ECO:0007669"/>
    <property type="project" value="InterPro"/>
</dbReference>
<keyword evidence="4" id="KW-0732">Signal</keyword>
<dbReference type="Pfam" id="PF03150">
    <property type="entry name" value="CCP_MauG"/>
    <property type="match status" value="1"/>
</dbReference>
<protein>
    <submittedName>
        <fullName evidence="10">Cytochrome C peroxidase</fullName>
    </submittedName>
</protein>
<dbReference type="RefSeq" id="WP_150032400.1">
    <property type="nucleotide sequence ID" value="NZ_VWSH01000002.1"/>
</dbReference>
<comment type="caution">
    <text evidence="10">The sequence shown here is derived from an EMBL/GenBank/DDBJ whole genome shotgun (WGS) entry which is preliminary data.</text>
</comment>
<keyword evidence="3 7" id="KW-0479">Metal-binding</keyword>
<dbReference type="InterPro" id="IPR051395">
    <property type="entry name" value="Cytochrome_c_Peroxidase/MauG"/>
</dbReference>
<reference evidence="10 11" key="1">
    <citation type="submission" date="2019-09" db="EMBL/GenBank/DDBJ databases">
        <title>Genome sequence and assembly of Taibaiella sp.</title>
        <authorList>
            <person name="Chhetri G."/>
        </authorList>
    </citation>
    <scope>NUCLEOTIDE SEQUENCE [LARGE SCALE GENOMIC DNA]</scope>
    <source>
        <strain evidence="10 11">KVB11</strain>
    </source>
</reference>
<evidence type="ECO:0000256" key="3">
    <source>
        <dbReference type="ARBA" id="ARBA00022723"/>
    </source>
</evidence>
<keyword evidence="10" id="KW-0575">Peroxidase</keyword>
<dbReference type="Proteomes" id="UP000323632">
    <property type="component" value="Unassembled WGS sequence"/>
</dbReference>
<dbReference type="InterPro" id="IPR036909">
    <property type="entry name" value="Cyt_c-like_dom_sf"/>
</dbReference>
<dbReference type="EMBL" id="VWSH01000002">
    <property type="protein sequence ID" value="KAA5534721.1"/>
    <property type="molecule type" value="Genomic_DNA"/>
</dbReference>
<dbReference type="GO" id="GO:0004130">
    <property type="term" value="F:cytochrome-c peroxidase activity"/>
    <property type="evidence" value="ECO:0007669"/>
    <property type="project" value="TreeGrafter"/>
</dbReference>
<gene>
    <name evidence="10" type="ORF">F0919_08905</name>
</gene>
<evidence type="ECO:0000256" key="6">
    <source>
        <dbReference type="ARBA" id="ARBA00023004"/>
    </source>
</evidence>
<evidence type="ECO:0000256" key="7">
    <source>
        <dbReference type="PROSITE-ProRule" id="PRU00433"/>
    </source>
</evidence>
<feature type="region of interest" description="Disordered" evidence="8">
    <location>
        <begin position="615"/>
        <end position="640"/>
    </location>
</feature>
<evidence type="ECO:0000256" key="8">
    <source>
        <dbReference type="SAM" id="MobiDB-lite"/>
    </source>
</evidence>
<dbReference type="GO" id="GO:0030313">
    <property type="term" value="C:cell envelope"/>
    <property type="evidence" value="ECO:0007669"/>
    <property type="project" value="UniProtKB-SubCell"/>
</dbReference>
<name>A0A5M6CHP6_9BACT</name>